<dbReference type="AlphaFoldDB" id="A0A1X0IM08"/>
<organism evidence="1 2">
    <name type="scientific">Mycobacteroides saopaulense</name>
    <dbReference type="NCBI Taxonomy" id="1578165"/>
    <lineage>
        <taxon>Bacteria</taxon>
        <taxon>Bacillati</taxon>
        <taxon>Actinomycetota</taxon>
        <taxon>Actinomycetes</taxon>
        <taxon>Mycobacteriales</taxon>
        <taxon>Mycobacteriaceae</taxon>
        <taxon>Mycobacteroides</taxon>
    </lineage>
</organism>
<evidence type="ECO:0000313" key="2">
    <source>
        <dbReference type="Proteomes" id="UP000192434"/>
    </source>
</evidence>
<gene>
    <name evidence="1" type="ORF">BST43_24490</name>
</gene>
<name>A0A1X0IM08_9MYCO</name>
<sequence length="92" mass="9984">MTTDPVIRAAQRAWDAKDPLDGIAYVPGDHGIWTPEAMEAAACEALKPIRAVLDKLAADTEPPCGPATRIQLFEKAISDLSPLVFRTEELEP</sequence>
<evidence type="ECO:0000313" key="1">
    <source>
        <dbReference type="EMBL" id="ORB48634.1"/>
    </source>
</evidence>
<dbReference type="Proteomes" id="UP000192434">
    <property type="component" value="Unassembled WGS sequence"/>
</dbReference>
<comment type="caution">
    <text evidence="1">The sequence shown here is derived from an EMBL/GenBank/DDBJ whole genome shotgun (WGS) entry which is preliminary data.</text>
</comment>
<dbReference type="OrthoDB" id="9861705at2"/>
<protein>
    <submittedName>
        <fullName evidence="1">Uncharacterized protein</fullName>
    </submittedName>
</protein>
<proteinExistence type="predicted"/>
<dbReference type="EMBL" id="MVII01000045">
    <property type="protein sequence ID" value="ORB48634.1"/>
    <property type="molecule type" value="Genomic_DNA"/>
</dbReference>
<accession>A0A1X0IM08</accession>
<dbReference type="RefSeq" id="WP_079592210.1">
    <property type="nucleotide sequence ID" value="NZ_MVII01000045.1"/>
</dbReference>
<reference evidence="1 2" key="1">
    <citation type="submission" date="2016-12" db="EMBL/GenBank/DDBJ databases">
        <title>The new phylogeny of genus Mycobacterium.</title>
        <authorList>
            <person name="Tortoli E."/>
            <person name="Trovato A."/>
            <person name="Cirillo D.M."/>
        </authorList>
    </citation>
    <scope>NUCLEOTIDE SEQUENCE [LARGE SCALE GENOMIC DNA]</scope>
    <source>
        <strain evidence="1 2">CCUG 66554</strain>
    </source>
</reference>